<dbReference type="InterPro" id="IPR010982">
    <property type="entry name" value="Lambda_DNA-bd_dom_sf"/>
</dbReference>
<reference evidence="2 3" key="1">
    <citation type="journal article" date="2023" name="Front. Microbiol.">
        <title>Ralstonia chuxiongensis sp. nov., Ralstonia mojiangensis sp. nov., and Ralstonia soli sp. nov., isolated from tobacco fields, are three novel species in the family Burkholderiaceae.</title>
        <authorList>
            <person name="Lu C.H."/>
            <person name="Zhang Y.Y."/>
            <person name="Jiang N."/>
            <person name="Chen W."/>
            <person name="Shao X."/>
            <person name="Zhao Z.M."/>
            <person name="Lu W.L."/>
            <person name="Hu X."/>
            <person name="Xi Y.X."/>
            <person name="Zou S.Y."/>
            <person name="Wei Q.J."/>
            <person name="Lin Z.L."/>
            <person name="Gong L."/>
            <person name="Gai X.T."/>
            <person name="Zhang L.Q."/>
            <person name="Li J.Y."/>
            <person name="Jin Y."/>
            <person name="Xia Z.Y."/>
        </authorList>
    </citation>
    <scope>NUCLEOTIDE SEQUENCE [LARGE SCALE GENOMIC DNA]</scope>
    <source>
        <strain evidence="2 3">22TCJT01-1</strain>
    </source>
</reference>
<evidence type="ECO:0000313" key="3">
    <source>
        <dbReference type="Proteomes" id="UP001164420"/>
    </source>
</evidence>
<dbReference type="CDD" id="cd00093">
    <property type="entry name" value="HTH_XRE"/>
    <property type="match status" value="1"/>
</dbReference>
<proteinExistence type="predicted"/>
<name>A0ABT2L3E9_9RALS</name>
<organism evidence="2 3">
    <name type="scientific">Ralstonia mojiangensis</name>
    <dbReference type="NCBI Taxonomy" id="2953895"/>
    <lineage>
        <taxon>Bacteria</taxon>
        <taxon>Pseudomonadati</taxon>
        <taxon>Pseudomonadota</taxon>
        <taxon>Betaproteobacteria</taxon>
        <taxon>Burkholderiales</taxon>
        <taxon>Burkholderiaceae</taxon>
        <taxon>Ralstonia</taxon>
    </lineage>
</organism>
<sequence length="140" mass="14735">MNTSSIAKRLREERKRLGLTQERFGAKGGVGKLAQLNYEKGERSPDAEYLAALTQIGVDVSYVLTGERVAVAMTPDEVAIVAAFRALDPRGRAGMLALLGGLSGAASEGQGIKAGKRSQVVLGGVNNIQLGSYQKSSTNK</sequence>
<keyword evidence="3" id="KW-1185">Reference proteome</keyword>
<evidence type="ECO:0000259" key="1">
    <source>
        <dbReference type="PROSITE" id="PS50943"/>
    </source>
</evidence>
<dbReference type="InterPro" id="IPR001387">
    <property type="entry name" value="Cro/C1-type_HTH"/>
</dbReference>
<comment type="caution">
    <text evidence="2">The sequence shown here is derived from an EMBL/GenBank/DDBJ whole genome shotgun (WGS) entry which is preliminary data.</text>
</comment>
<evidence type="ECO:0000313" key="2">
    <source>
        <dbReference type="EMBL" id="MCT7309711.1"/>
    </source>
</evidence>
<dbReference type="Proteomes" id="UP001164420">
    <property type="component" value="Unassembled WGS sequence"/>
</dbReference>
<feature type="domain" description="HTH cro/C1-type" evidence="1">
    <location>
        <begin position="10"/>
        <end position="63"/>
    </location>
</feature>
<dbReference type="Pfam" id="PF01381">
    <property type="entry name" value="HTH_3"/>
    <property type="match status" value="1"/>
</dbReference>
<gene>
    <name evidence="2" type="ORF">N5J06_02035</name>
</gene>
<dbReference type="RefSeq" id="WP_260784606.1">
    <property type="nucleotide sequence ID" value="NZ_JAOCQI010000001.1"/>
</dbReference>
<dbReference type="EMBL" id="JAOCQI010000001">
    <property type="protein sequence ID" value="MCT7309711.1"/>
    <property type="molecule type" value="Genomic_DNA"/>
</dbReference>
<dbReference type="SMART" id="SM00530">
    <property type="entry name" value="HTH_XRE"/>
    <property type="match status" value="1"/>
</dbReference>
<protein>
    <submittedName>
        <fullName evidence="2">Helix-turn-helix domain-containing protein</fullName>
    </submittedName>
</protein>
<dbReference type="SUPFAM" id="SSF47413">
    <property type="entry name" value="lambda repressor-like DNA-binding domains"/>
    <property type="match status" value="1"/>
</dbReference>
<accession>A0ABT2L3E9</accession>
<dbReference type="Gene3D" id="1.10.260.40">
    <property type="entry name" value="lambda repressor-like DNA-binding domains"/>
    <property type="match status" value="1"/>
</dbReference>
<dbReference type="PROSITE" id="PS50943">
    <property type="entry name" value="HTH_CROC1"/>
    <property type="match status" value="1"/>
</dbReference>